<dbReference type="SUPFAM" id="SSF55120">
    <property type="entry name" value="Pseudouridine synthase"/>
    <property type="match status" value="1"/>
</dbReference>
<sequence length="152" mass="16523">MTRELELFADRDGERLDAFLARRWEQKLSRSFAHRLIAEGLVTVNGAPSKPSHRLSRGDDVVVLLPEPEVMALEAEAIPVGVVYQDENVIVVDKPAGLTVHPAAGHPRGTLVNALLTICPELAKIKGTLRPGIVHRLDKDTSGLLVVAKNEA</sequence>
<evidence type="ECO:0000313" key="4">
    <source>
        <dbReference type="EMBL" id="GAG02564.1"/>
    </source>
</evidence>
<dbReference type="CDD" id="cd02869">
    <property type="entry name" value="PseudoU_synth_RluA_like"/>
    <property type="match status" value="1"/>
</dbReference>
<dbReference type="SUPFAM" id="SSF55174">
    <property type="entry name" value="Alpha-L RNA-binding motif"/>
    <property type="match status" value="1"/>
</dbReference>
<dbReference type="SMART" id="SM00363">
    <property type="entry name" value="S4"/>
    <property type="match status" value="1"/>
</dbReference>
<dbReference type="PROSITE" id="PS01129">
    <property type="entry name" value="PSI_RLU"/>
    <property type="match status" value="1"/>
</dbReference>
<accession>X0U9Q7</accession>
<dbReference type="GO" id="GO:0003723">
    <property type="term" value="F:RNA binding"/>
    <property type="evidence" value="ECO:0007669"/>
    <property type="project" value="InterPro"/>
</dbReference>
<dbReference type="EMBL" id="BARS01022661">
    <property type="protein sequence ID" value="GAG02564.1"/>
    <property type="molecule type" value="Genomic_DNA"/>
</dbReference>
<comment type="similarity">
    <text evidence="1">Belongs to the pseudouridine synthase RluA family.</text>
</comment>
<dbReference type="InterPro" id="IPR050188">
    <property type="entry name" value="RluA_PseudoU_synthase"/>
</dbReference>
<dbReference type="InterPro" id="IPR020103">
    <property type="entry name" value="PsdUridine_synth_cat_dom_sf"/>
</dbReference>
<evidence type="ECO:0000259" key="3">
    <source>
        <dbReference type="SMART" id="SM00363"/>
    </source>
</evidence>
<dbReference type="Pfam" id="PF01479">
    <property type="entry name" value="S4"/>
    <property type="match status" value="1"/>
</dbReference>
<dbReference type="InterPro" id="IPR002942">
    <property type="entry name" value="S4_RNA-bd"/>
</dbReference>
<comment type="caution">
    <text evidence="4">The sequence shown here is derived from an EMBL/GenBank/DDBJ whole genome shotgun (WGS) entry which is preliminary data.</text>
</comment>
<feature type="domain" description="RNA-binding S4" evidence="3">
    <location>
        <begin position="14"/>
        <end position="79"/>
    </location>
</feature>
<feature type="non-terminal residue" evidence="4">
    <location>
        <position position="152"/>
    </location>
</feature>
<dbReference type="InterPro" id="IPR006145">
    <property type="entry name" value="PsdUridine_synth_RsuA/RluA"/>
</dbReference>
<dbReference type="PROSITE" id="PS50889">
    <property type="entry name" value="S4"/>
    <property type="match status" value="1"/>
</dbReference>
<dbReference type="GO" id="GO:0000455">
    <property type="term" value="P:enzyme-directed rRNA pseudouridine synthesis"/>
    <property type="evidence" value="ECO:0007669"/>
    <property type="project" value="TreeGrafter"/>
</dbReference>
<dbReference type="GO" id="GO:0009982">
    <property type="term" value="F:pseudouridine synthase activity"/>
    <property type="evidence" value="ECO:0007669"/>
    <property type="project" value="InterPro"/>
</dbReference>
<dbReference type="CDD" id="cd00165">
    <property type="entry name" value="S4"/>
    <property type="match status" value="1"/>
</dbReference>
<evidence type="ECO:0000256" key="2">
    <source>
        <dbReference type="ARBA" id="ARBA00023235"/>
    </source>
</evidence>
<dbReference type="PANTHER" id="PTHR21600">
    <property type="entry name" value="MITOCHONDRIAL RNA PSEUDOURIDINE SYNTHASE"/>
    <property type="match status" value="1"/>
</dbReference>
<keyword evidence="2" id="KW-0413">Isomerase</keyword>
<protein>
    <recommendedName>
        <fullName evidence="3">RNA-binding S4 domain-containing protein</fullName>
    </recommendedName>
</protein>
<dbReference type="InterPro" id="IPR036986">
    <property type="entry name" value="S4_RNA-bd_sf"/>
</dbReference>
<evidence type="ECO:0000256" key="1">
    <source>
        <dbReference type="ARBA" id="ARBA00010876"/>
    </source>
</evidence>
<dbReference type="AlphaFoldDB" id="X0U9Q7"/>
<dbReference type="PANTHER" id="PTHR21600:SF44">
    <property type="entry name" value="RIBOSOMAL LARGE SUBUNIT PSEUDOURIDINE SYNTHASE D"/>
    <property type="match status" value="1"/>
</dbReference>
<dbReference type="Gene3D" id="3.10.290.10">
    <property type="entry name" value="RNA-binding S4 domain"/>
    <property type="match status" value="1"/>
</dbReference>
<dbReference type="Gene3D" id="3.30.2350.10">
    <property type="entry name" value="Pseudouridine synthase"/>
    <property type="match status" value="1"/>
</dbReference>
<reference evidence="4" key="1">
    <citation type="journal article" date="2014" name="Front. Microbiol.">
        <title>High frequency of phylogenetically diverse reductive dehalogenase-homologous genes in deep subseafloor sedimentary metagenomes.</title>
        <authorList>
            <person name="Kawai M."/>
            <person name="Futagami T."/>
            <person name="Toyoda A."/>
            <person name="Takaki Y."/>
            <person name="Nishi S."/>
            <person name="Hori S."/>
            <person name="Arai W."/>
            <person name="Tsubouchi T."/>
            <person name="Morono Y."/>
            <person name="Uchiyama I."/>
            <person name="Ito T."/>
            <person name="Fujiyama A."/>
            <person name="Inagaki F."/>
            <person name="Takami H."/>
        </authorList>
    </citation>
    <scope>NUCLEOTIDE SEQUENCE</scope>
    <source>
        <strain evidence="4">Expedition CK06-06</strain>
    </source>
</reference>
<proteinExistence type="inferred from homology"/>
<gene>
    <name evidence="4" type="ORF">S01H1_36197</name>
</gene>
<organism evidence="4">
    <name type="scientific">marine sediment metagenome</name>
    <dbReference type="NCBI Taxonomy" id="412755"/>
    <lineage>
        <taxon>unclassified sequences</taxon>
        <taxon>metagenomes</taxon>
        <taxon>ecological metagenomes</taxon>
    </lineage>
</organism>
<dbReference type="Pfam" id="PF00849">
    <property type="entry name" value="PseudoU_synth_2"/>
    <property type="match status" value="1"/>
</dbReference>
<name>X0U9Q7_9ZZZZ</name>
<dbReference type="InterPro" id="IPR006224">
    <property type="entry name" value="PsdUridine_synth_RluA-like_CS"/>
</dbReference>